<proteinExistence type="predicted"/>
<organism evidence="1 2">
    <name type="scientific">Stylosanthes scabra</name>
    <dbReference type="NCBI Taxonomy" id="79078"/>
    <lineage>
        <taxon>Eukaryota</taxon>
        <taxon>Viridiplantae</taxon>
        <taxon>Streptophyta</taxon>
        <taxon>Embryophyta</taxon>
        <taxon>Tracheophyta</taxon>
        <taxon>Spermatophyta</taxon>
        <taxon>Magnoliopsida</taxon>
        <taxon>eudicotyledons</taxon>
        <taxon>Gunneridae</taxon>
        <taxon>Pentapetalae</taxon>
        <taxon>rosids</taxon>
        <taxon>fabids</taxon>
        <taxon>Fabales</taxon>
        <taxon>Fabaceae</taxon>
        <taxon>Papilionoideae</taxon>
        <taxon>50 kb inversion clade</taxon>
        <taxon>dalbergioids sensu lato</taxon>
        <taxon>Dalbergieae</taxon>
        <taxon>Pterocarpus clade</taxon>
        <taxon>Stylosanthes</taxon>
    </lineage>
</organism>
<evidence type="ECO:0000313" key="1">
    <source>
        <dbReference type="EMBL" id="MED6162570.1"/>
    </source>
</evidence>
<name>A0ABU6UML3_9FABA</name>
<evidence type="ECO:0000313" key="2">
    <source>
        <dbReference type="Proteomes" id="UP001341840"/>
    </source>
</evidence>
<dbReference type="Proteomes" id="UP001341840">
    <property type="component" value="Unassembled WGS sequence"/>
</dbReference>
<gene>
    <name evidence="1" type="ORF">PIB30_071758</name>
</gene>
<comment type="caution">
    <text evidence="1">The sequence shown here is derived from an EMBL/GenBank/DDBJ whole genome shotgun (WGS) entry which is preliminary data.</text>
</comment>
<protein>
    <submittedName>
        <fullName evidence="1">Uncharacterized protein</fullName>
    </submittedName>
</protein>
<reference evidence="1 2" key="1">
    <citation type="journal article" date="2023" name="Plants (Basel)">
        <title>Bridging the Gap: Combining Genomics and Transcriptomics Approaches to Understand Stylosanthes scabra, an Orphan Legume from the Brazilian Caatinga.</title>
        <authorList>
            <person name="Ferreira-Neto J.R.C."/>
            <person name="da Silva M.D."/>
            <person name="Binneck E."/>
            <person name="de Melo N.F."/>
            <person name="da Silva R.H."/>
            <person name="de Melo A.L.T.M."/>
            <person name="Pandolfi V."/>
            <person name="Bustamante F.O."/>
            <person name="Brasileiro-Vidal A.C."/>
            <person name="Benko-Iseppon A.M."/>
        </authorList>
    </citation>
    <scope>NUCLEOTIDE SEQUENCE [LARGE SCALE GENOMIC DNA]</scope>
    <source>
        <tissue evidence="1">Leaves</tissue>
    </source>
</reference>
<accession>A0ABU6UML3</accession>
<dbReference type="EMBL" id="JASCZI010121664">
    <property type="protein sequence ID" value="MED6162570.1"/>
    <property type="molecule type" value="Genomic_DNA"/>
</dbReference>
<sequence>MIIHEHKHTSYLHPGFSFVLKTCRMSLFTPYLQSSSLLYVVEQGLRNDLELQEAMEVGEDKSPSSHSPLLHLLMCSWWLMQPLVSITPLKGFFILKQKGKNVPKI</sequence>
<keyword evidence="2" id="KW-1185">Reference proteome</keyword>